<dbReference type="AlphaFoldDB" id="A0A2M8DDV7"/>
<dbReference type="InterPro" id="IPR053859">
    <property type="entry name" value="MVD-like_N"/>
</dbReference>
<dbReference type="Proteomes" id="UP000229706">
    <property type="component" value="Unassembled WGS sequence"/>
</dbReference>
<dbReference type="Gene3D" id="3.30.230.10">
    <property type="match status" value="1"/>
</dbReference>
<dbReference type="PANTHER" id="PTHR10977:SF3">
    <property type="entry name" value="DIPHOSPHOMEVALONATE DECARBOXYLASE"/>
    <property type="match status" value="1"/>
</dbReference>
<reference evidence="3" key="1">
    <citation type="submission" date="2017-09" db="EMBL/GenBank/DDBJ databases">
        <title>Depth-based differentiation of microbial function through sediment-hosted aquifers and enrichment of novel symbionts in the deep terrestrial subsurface.</title>
        <authorList>
            <person name="Probst A.J."/>
            <person name="Ladd B."/>
            <person name="Jarett J.K."/>
            <person name="Geller-Mcgrath D.E."/>
            <person name="Sieber C.M.K."/>
            <person name="Emerson J.B."/>
            <person name="Anantharaman K."/>
            <person name="Thomas B.C."/>
            <person name="Malmstrom R."/>
            <person name="Stieglmeier M."/>
            <person name="Klingl A."/>
            <person name="Woyke T."/>
            <person name="Ryan C.M."/>
            <person name="Banfield J.F."/>
        </authorList>
    </citation>
    <scope>NUCLEOTIDE SEQUENCE [LARGE SCALE GENOMIC DNA]</scope>
</reference>
<dbReference type="GO" id="GO:0019287">
    <property type="term" value="P:isopentenyl diphosphate biosynthetic process, mevalonate pathway"/>
    <property type="evidence" value="ECO:0007669"/>
    <property type="project" value="InterPro"/>
</dbReference>
<dbReference type="InterPro" id="IPR020568">
    <property type="entry name" value="Ribosomal_Su5_D2-typ_SF"/>
</dbReference>
<comment type="caution">
    <text evidence="2">The sequence shown here is derived from an EMBL/GenBank/DDBJ whole genome shotgun (WGS) entry which is preliminary data.</text>
</comment>
<dbReference type="SUPFAM" id="SSF54211">
    <property type="entry name" value="Ribosomal protein S5 domain 2-like"/>
    <property type="match status" value="1"/>
</dbReference>
<dbReference type="PANTHER" id="PTHR10977">
    <property type="entry name" value="DIPHOSPHOMEVALONATE DECARBOXYLASE"/>
    <property type="match status" value="1"/>
</dbReference>
<dbReference type="GO" id="GO:0005829">
    <property type="term" value="C:cytosol"/>
    <property type="evidence" value="ECO:0007669"/>
    <property type="project" value="InterPro"/>
</dbReference>
<dbReference type="GO" id="GO:0004163">
    <property type="term" value="F:diphosphomevalonate decarboxylase activity"/>
    <property type="evidence" value="ECO:0007669"/>
    <property type="project" value="InterPro"/>
</dbReference>
<dbReference type="InterPro" id="IPR014721">
    <property type="entry name" value="Ribsml_uS5_D2-typ_fold_subgr"/>
</dbReference>
<dbReference type="InterPro" id="IPR029765">
    <property type="entry name" value="Mev_diP_decarb"/>
</dbReference>
<evidence type="ECO:0000313" key="2">
    <source>
        <dbReference type="EMBL" id="PJB89227.1"/>
    </source>
</evidence>
<sequence>MKATAIAPANIAFIKYWGKKDEELRLPTNGSISMNLSNLLTTTTVEFSSRYKKDEILINNKIDEKENKRVENFLDKVRQMAKSNLRAKVVSENNFPKSGGLASSASGFAALTVAATASIGLNLSKEELSILARIGSGSACRSIPHGFVEWFEGNDSQSSFAQSIHPADYWNILDIIVIFQKGD</sequence>
<dbReference type="NCBIfam" id="TIGR01240">
    <property type="entry name" value="mevDPdecarb"/>
    <property type="match status" value="1"/>
</dbReference>
<organism evidence="2 3">
    <name type="scientific">Candidatus Roizmanbacteria bacterium CG_4_9_14_0_8_um_filter_34_12</name>
    <dbReference type="NCBI Taxonomy" id="1974840"/>
    <lineage>
        <taxon>Bacteria</taxon>
        <taxon>Candidatus Roizmaniibacteriota</taxon>
    </lineage>
</organism>
<evidence type="ECO:0000313" key="3">
    <source>
        <dbReference type="Proteomes" id="UP000229706"/>
    </source>
</evidence>
<name>A0A2M8DDV7_9BACT</name>
<evidence type="ECO:0000259" key="1">
    <source>
        <dbReference type="Pfam" id="PF22700"/>
    </source>
</evidence>
<gene>
    <name evidence="2" type="primary">mvaD</name>
    <name evidence="2" type="ORF">CO083_01050</name>
</gene>
<feature type="domain" description="Diphosphomevalonate decarboxylase-like N-terminal" evidence="1">
    <location>
        <begin position="7"/>
        <end position="161"/>
    </location>
</feature>
<accession>A0A2M8DDV7</accession>
<dbReference type="Pfam" id="PF22700">
    <property type="entry name" value="MVD-like_N"/>
    <property type="match status" value="1"/>
</dbReference>
<dbReference type="EMBL" id="PFTH01000043">
    <property type="protein sequence ID" value="PJB89227.1"/>
    <property type="molecule type" value="Genomic_DNA"/>
</dbReference>
<dbReference type="FunFam" id="3.30.230.10:FF:000072">
    <property type="entry name" value="Diphosphomevalonate decarboxylase"/>
    <property type="match status" value="1"/>
</dbReference>
<proteinExistence type="predicted"/>
<feature type="non-terminal residue" evidence="2">
    <location>
        <position position="183"/>
    </location>
</feature>
<protein>
    <submittedName>
        <fullName evidence="2">Diphosphomevalonate decarboxylase</fullName>
    </submittedName>
</protein>